<dbReference type="GO" id="GO:0007508">
    <property type="term" value="P:larval heart development"/>
    <property type="evidence" value="ECO:0007669"/>
    <property type="project" value="TreeGrafter"/>
</dbReference>
<organism evidence="1 2">
    <name type="scientific">Meganyctiphanes norvegica</name>
    <name type="common">Northern krill</name>
    <name type="synonym">Thysanopoda norvegica</name>
    <dbReference type="NCBI Taxonomy" id="48144"/>
    <lineage>
        <taxon>Eukaryota</taxon>
        <taxon>Metazoa</taxon>
        <taxon>Ecdysozoa</taxon>
        <taxon>Arthropoda</taxon>
        <taxon>Crustacea</taxon>
        <taxon>Multicrustacea</taxon>
        <taxon>Malacostraca</taxon>
        <taxon>Eumalacostraca</taxon>
        <taxon>Eucarida</taxon>
        <taxon>Euphausiacea</taxon>
        <taxon>Euphausiidae</taxon>
        <taxon>Meganyctiphanes</taxon>
    </lineage>
</organism>
<dbReference type="PANTHER" id="PTHR33395">
    <property type="entry name" value="TRANSCRIPTASE, PUTATIVE-RELATED-RELATED"/>
    <property type="match status" value="1"/>
</dbReference>
<dbReference type="AlphaFoldDB" id="A0AAV2Q4F7"/>
<feature type="non-terminal residue" evidence="1">
    <location>
        <position position="1"/>
    </location>
</feature>
<accession>A0AAV2Q4F7</accession>
<name>A0AAV2Q4F7_MEGNR</name>
<dbReference type="GO" id="GO:0031012">
    <property type="term" value="C:extracellular matrix"/>
    <property type="evidence" value="ECO:0007669"/>
    <property type="project" value="TreeGrafter"/>
</dbReference>
<evidence type="ECO:0000313" key="2">
    <source>
        <dbReference type="Proteomes" id="UP001497623"/>
    </source>
</evidence>
<evidence type="ECO:0000313" key="1">
    <source>
        <dbReference type="EMBL" id="CAL4067988.1"/>
    </source>
</evidence>
<dbReference type="GO" id="GO:0061343">
    <property type="term" value="P:cell adhesion involved in heart morphogenesis"/>
    <property type="evidence" value="ECO:0007669"/>
    <property type="project" value="TreeGrafter"/>
</dbReference>
<keyword evidence="2" id="KW-1185">Reference proteome</keyword>
<sequence length="136" mass="15172">SKTTVTDEEWKEIFNNVNQEDLIDIDVTESAILDAIGELNANSAAGPDDIPALFIIKTKESLALPLRILLRKSLDEGDIPDILKLANITPIHKGGSKTKPEQYRPVSLTAHIMKIFERVMKNNIMTHLIKNSLIND</sequence>
<dbReference type="Proteomes" id="UP001497623">
    <property type="component" value="Unassembled WGS sequence"/>
</dbReference>
<dbReference type="EMBL" id="CAXKWB010002914">
    <property type="protein sequence ID" value="CAL4067988.1"/>
    <property type="molecule type" value="Genomic_DNA"/>
</dbReference>
<reference evidence="1 2" key="1">
    <citation type="submission" date="2024-05" db="EMBL/GenBank/DDBJ databases">
        <authorList>
            <person name="Wallberg A."/>
        </authorList>
    </citation>
    <scope>NUCLEOTIDE SEQUENCE [LARGE SCALE GENOMIC DNA]</scope>
</reference>
<protein>
    <recommendedName>
        <fullName evidence="3">Reverse transcriptase</fullName>
    </recommendedName>
</protein>
<proteinExistence type="predicted"/>
<evidence type="ECO:0008006" key="3">
    <source>
        <dbReference type="Google" id="ProtNLM"/>
    </source>
</evidence>
<comment type="caution">
    <text evidence="1">The sequence shown here is derived from an EMBL/GenBank/DDBJ whole genome shotgun (WGS) entry which is preliminary data.</text>
</comment>
<dbReference type="PANTHER" id="PTHR33395:SF22">
    <property type="entry name" value="REVERSE TRANSCRIPTASE DOMAIN-CONTAINING PROTEIN"/>
    <property type="match status" value="1"/>
</dbReference>
<feature type="non-terminal residue" evidence="1">
    <location>
        <position position="136"/>
    </location>
</feature>
<gene>
    <name evidence="1" type="ORF">MNOR_LOCUS6870</name>
</gene>